<dbReference type="InterPro" id="IPR014016">
    <property type="entry name" value="UvrD-like_ATP-bd"/>
</dbReference>
<feature type="domain" description="UvrD-like helicase ATP-binding" evidence="15">
    <location>
        <begin position="1"/>
        <end position="412"/>
    </location>
</feature>
<dbReference type="GO" id="GO:0004386">
    <property type="term" value="F:helicase activity"/>
    <property type="evidence" value="ECO:0007669"/>
    <property type="project" value="UniProtKB-KW"/>
</dbReference>
<keyword evidence="18" id="KW-1185">Reference proteome</keyword>
<feature type="binding site" evidence="14">
    <location>
        <begin position="13"/>
        <end position="20"/>
    </location>
    <ligand>
        <name>ATP</name>
        <dbReference type="ChEBI" id="CHEBI:30616"/>
    </ligand>
</feature>
<evidence type="ECO:0000256" key="4">
    <source>
        <dbReference type="ARBA" id="ARBA00022801"/>
    </source>
</evidence>
<dbReference type="SUPFAM" id="SSF52980">
    <property type="entry name" value="Restriction endonuclease-like"/>
    <property type="match status" value="1"/>
</dbReference>
<keyword evidence="10" id="KW-0413">Isomerase</keyword>
<sequence>MNHALNNVSMITASAGTGKTHSLMGEIARAINNGTKPSQILATTFTKKAAAELIDRVQAELFGQERPDAARQMSVSMVGTVNSVCGRLLREYAVDARLSPALQIIAEDEQFRIFQLATDAVFAEFTPRIQPLARRLGHDGEADIRGTGPDWRKVVRDITDAARSNRIAPSALTHSAAASWQGLQQVLGPAGLDDRATWSNQLLQGLMSLRGLAAEIAESGKTPLKNLLASIALLEPVLTHASPEDAPWRFWIEAAGVPNAHAKRHLESYTSAVDVDLASNPAFQTELREFTELVFACAAACLDRFADFKRQYGLIDFVDQETLVLDLLENNQGFRDSITGRIKFMVVDEFQDTSPLQLQLFTKFAELVHKVVWVGDSKQAIYEFRGTDPELMKAVAARVESKTQLHDSWRSKEAVIDLSNAISLAMFPELGEDEVRLTVPEARRDESHPKNALGGAREAWTLAAKTVPEQRRAVAAGVVDLIQRRGFKGSDVAVLARTNVDVAAIAGELAALGVKATTNTSSLFAAREIQLVRAGMAFVASDDDTVALAELAHLHPDHPQFGRWVPALFDAEEPTAELQRWASDPLVSGLVELRHLAKLCTPTEMLEEVTARLGLARLIKTWSNPGTRLKNLDALRSLLEQYYESCAALSKPVTLSGSLNFLADADSTGSENFGDDVVNVLTYHKAKGLEWPAVVLASLDTDITAKLWDVAVEGVDEIDVSNPLAGRWIRFWPWPFGKKGFKPLSGVADSSAVAQRVLARRQADSARVLYVGLTRSVSVTCLAAAKAAPASLNSLGTGPIVEWTEGAGNQGTLTVQGRYGEHTLTVEAFSYEPADGPADPGDDATVEHEDGVAVDAPASYKPARVTASSLASFGFAADVTEAAALGPQLIPHGASNWDHVGSAIHGYFALPLGDMDASVRLSAAQRLLDRWGASAAVEPGVVVEAGERMLAFLHQHYPGAKLTTEQSVAWRNADNQLMEGWIDLLLETTAGYVLVDHKSYPGKDPVGHIKDNYIGQMRGYAEAIESITGRPVVETLIHMPALGKVFRIS</sequence>
<keyword evidence="1" id="KW-0540">Nuclease</keyword>
<comment type="catalytic activity">
    <reaction evidence="11">
        <text>Couples ATP hydrolysis with the unwinding of duplex DNA by translocating in the 3'-5' direction.</text>
        <dbReference type="EC" id="5.6.2.4"/>
    </reaction>
</comment>
<evidence type="ECO:0000313" key="17">
    <source>
        <dbReference type="EMBL" id="GGI86904.1"/>
    </source>
</evidence>
<evidence type="ECO:0000256" key="8">
    <source>
        <dbReference type="ARBA" id="ARBA00023125"/>
    </source>
</evidence>
<feature type="domain" description="UvrD-like helicase C-terminal" evidence="16">
    <location>
        <begin position="413"/>
        <end position="688"/>
    </location>
</feature>
<comment type="catalytic activity">
    <reaction evidence="13">
        <text>ATP + H2O = ADP + phosphate + H(+)</text>
        <dbReference type="Rhea" id="RHEA:13065"/>
        <dbReference type="ChEBI" id="CHEBI:15377"/>
        <dbReference type="ChEBI" id="CHEBI:15378"/>
        <dbReference type="ChEBI" id="CHEBI:30616"/>
        <dbReference type="ChEBI" id="CHEBI:43474"/>
        <dbReference type="ChEBI" id="CHEBI:456216"/>
        <dbReference type="EC" id="5.6.2.4"/>
    </reaction>
</comment>
<evidence type="ECO:0000256" key="10">
    <source>
        <dbReference type="ARBA" id="ARBA00023235"/>
    </source>
</evidence>
<evidence type="ECO:0000256" key="2">
    <source>
        <dbReference type="ARBA" id="ARBA00022741"/>
    </source>
</evidence>
<evidence type="ECO:0000256" key="3">
    <source>
        <dbReference type="ARBA" id="ARBA00022763"/>
    </source>
</evidence>
<evidence type="ECO:0000256" key="13">
    <source>
        <dbReference type="ARBA" id="ARBA00048988"/>
    </source>
</evidence>
<evidence type="ECO:0000256" key="11">
    <source>
        <dbReference type="ARBA" id="ARBA00034617"/>
    </source>
</evidence>
<keyword evidence="8" id="KW-0238">DNA-binding</keyword>
<reference evidence="18" key="1">
    <citation type="journal article" date="2019" name="Int. J. Syst. Evol. Microbiol.">
        <title>The Global Catalogue of Microorganisms (GCM) 10K type strain sequencing project: providing services to taxonomists for standard genome sequencing and annotation.</title>
        <authorList>
            <consortium name="The Broad Institute Genomics Platform"/>
            <consortium name="The Broad Institute Genome Sequencing Center for Infectious Disease"/>
            <person name="Wu L."/>
            <person name="Ma J."/>
        </authorList>
    </citation>
    <scope>NUCLEOTIDE SEQUENCE [LARGE SCALE GENOMIC DNA]</scope>
    <source>
        <strain evidence="18">CGMCC 1.3601</strain>
    </source>
</reference>
<protein>
    <recommendedName>
        <fullName evidence="12">DNA 3'-5' helicase</fullName>
        <ecNumber evidence="12">5.6.2.4</ecNumber>
    </recommendedName>
</protein>
<dbReference type="Proteomes" id="UP000658754">
    <property type="component" value="Unassembled WGS sequence"/>
</dbReference>
<proteinExistence type="predicted"/>
<keyword evidence="9" id="KW-0234">DNA repair</keyword>
<dbReference type="Gene3D" id="3.90.320.10">
    <property type="match status" value="1"/>
</dbReference>
<organism evidence="17 18">
    <name type="scientific">Pseudarthrobacter scleromae</name>
    <dbReference type="NCBI Taxonomy" id="158897"/>
    <lineage>
        <taxon>Bacteria</taxon>
        <taxon>Bacillati</taxon>
        <taxon>Actinomycetota</taxon>
        <taxon>Actinomycetes</taxon>
        <taxon>Micrococcales</taxon>
        <taxon>Micrococcaceae</taxon>
        <taxon>Pseudarthrobacter</taxon>
    </lineage>
</organism>
<evidence type="ECO:0000259" key="16">
    <source>
        <dbReference type="PROSITE" id="PS51217"/>
    </source>
</evidence>
<accession>A0ABQ2CHA4</accession>
<dbReference type="InterPro" id="IPR027417">
    <property type="entry name" value="P-loop_NTPase"/>
</dbReference>
<dbReference type="SUPFAM" id="SSF52540">
    <property type="entry name" value="P-loop containing nucleoside triphosphate hydrolases"/>
    <property type="match status" value="1"/>
</dbReference>
<dbReference type="PROSITE" id="PS51198">
    <property type="entry name" value="UVRD_HELICASE_ATP_BIND"/>
    <property type="match status" value="1"/>
</dbReference>
<keyword evidence="4 14" id="KW-0378">Hydrolase</keyword>
<name>A0ABQ2CHA4_9MICC</name>
<evidence type="ECO:0000256" key="14">
    <source>
        <dbReference type="PROSITE-ProRule" id="PRU00560"/>
    </source>
</evidence>
<keyword evidence="3" id="KW-0227">DNA damage</keyword>
<dbReference type="EMBL" id="BMKV01000004">
    <property type="protein sequence ID" value="GGI86904.1"/>
    <property type="molecule type" value="Genomic_DNA"/>
</dbReference>
<comment type="caution">
    <text evidence="17">The sequence shown here is derived from an EMBL/GenBank/DDBJ whole genome shotgun (WGS) entry which is preliminary data.</text>
</comment>
<evidence type="ECO:0000256" key="1">
    <source>
        <dbReference type="ARBA" id="ARBA00022722"/>
    </source>
</evidence>
<dbReference type="PANTHER" id="PTHR11070:SF2">
    <property type="entry name" value="ATP-DEPENDENT DNA HELICASE SRS2"/>
    <property type="match status" value="1"/>
</dbReference>
<keyword evidence="5 14" id="KW-0347">Helicase</keyword>
<evidence type="ECO:0000259" key="15">
    <source>
        <dbReference type="PROSITE" id="PS51198"/>
    </source>
</evidence>
<evidence type="ECO:0000256" key="12">
    <source>
        <dbReference type="ARBA" id="ARBA00034808"/>
    </source>
</evidence>
<dbReference type="RefSeq" id="WP_188730615.1">
    <property type="nucleotide sequence ID" value="NZ_BMKV01000004.1"/>
</dbReference>
<dbReference type="PANTHER" id="PTHR11070">
    <property type="entry name" value="UVRD / RECB / PCRA DNA HELICASE FAMILY MEMBER"/>
    <property type="match status" value="1"/>
</dbReference>
<dbReference type="Pfam" id="PF13361">
    <property type="entry name" value="UvrD_C"/>
    <property type="match status" value="1"/>
</dbReference>
<evidence type="ECO:0000256" key="7">
    <source>
        <dbReference type="ARBA" id="ARBA00022840"/>
    </source>
</evidence>
<dbReference type="EC" id="5.6.2.4" evidence="12"/>
<evidence type="ECO:0000256" key="5">
    <source>
        <dbReference type="ARBA" id="ARBA00022806"/>
    </source>
</evidence>
<evidence type="ECO:0000313" key="18">
    <source>
        <dbReference type="Proteomes" id="UP000658754"/>
    </source>
</evidence>
<keyword evidence="2 14" id="KW-0547">Nucleotide-binding</keyword>
<dbReference type="InterPro" id="IPR000212">
    <property type="entry name" value="DNA_helicase_UvrD/REP"/>
</dbReference>
<dbReference type="InterPro" id="IPR014017">
    <property type="entry name" value="DNA_helicase_UvrD-like_C"/>
</dbReference>
<dbReference type="Gene3D" id="1.10.486.10">
    <property type="entry name" value="PCRA, domain 4"/>
    <property type="match status" value="1"/>
</dbReference>
<dbReference type="InterPro" id="IPR011335">
    <property type="entry name" value="Restrct_endonuc-II-like"/>
</dbReference>
<keyword evidence="7 14" id="KW-0067">ATP-binding</keyword>
<dbReference type="Pfam" id="PF00580">
    <property type="entry name" value="UvrD-helicase"/>
    <property type="match status" value="1"/>
</dbReference>
<keyword evidence="6" id="KW-0269">Exonuclease</keyword>
<dbReference type="InterPro" id="IPR011604">
    <property type="entry name" value="PDDEXK-like_dom_sf"/>
</dbReference>
<evidence type="ECO:0000256" key="6">
    <source>
        <dbReference type="ARBA" id="ARBA00022839"/>
    </source>
</evidence>
<evidence type="ECO:0000256" key="9">
    <source>
        <dbReference type="ARBA" id="ARBA00023204"/>
    </source>
</evidence>
<gene>
    <name evidence="17" type="ORF">GCM10007175_25140</name>
</gene>
<dbReference type="PROSITE" id="PS51217">
    <property type="entry name" value="UVRD_HELICASE_CTER"/>
    <property type="match status" value="1"/>
</dbReference>
<dbReference type="Gene3D" id="3.40.50.300">
    <property type="entry name" value="P-loop containing nucleotide triphosphate hydrolases"/>
    <property type="match status" value="4"/>
</dbReference>